<accession>A0ABX8ECH1</accession>
<feature type="region of interest" description="Disordered" evidence="1">
    <location>
        <begin position="87"/>
        <end position="171"/>
    </location>
</feature>
<dbReference type="EMBL" id="CP075371">
    <property type="protein sequence ID" value="QVT78060.1"/>
    <property type="molecule type" value="Genomic_DNA"/>
</dbReference>
<dbReference type="Proteomes" id="UP000679307">
    <property type="component" value="Chromosome"/>
</dbReference>
<dbReference type="InterPro" id="IPR050708">
    <property type="entry name" value="T6SS_VgrG/RHS"/>
</dbReference>
<dbReference type="InterPro" id="IPR045351">
    <property type="entry name" value="DUF6531"/>
</dbReference>
<organism evidence="3 4">
    <name type="scientific">Nocardioides aquaticus</name>
    <dbReference type="NCBI Taxonomy" id="160826"/>
    <lineage>
        <taxon>Bacteria</taxon>
        <taxon>Bacillati</taxon>
        <taxon>Actinomycetota</taxon>
        <taxon>Actinomycetes</taxon>
        <taxon>Propionibacteriales</taxon>
        <taxon>Nocardioidaceae</taxon>
        <taxon>Nocardioides</taxon>
    </lineage>
</organism>
<dbReference type="InterPro" id="IPR022385">
    <property type="entry name" value="Rhs_assc_core"/>
</dbReference>
<dbReference type="RefSeq" id="WP_214057693.1">
    <property type="nucleotide sequence ID" value="NZ_BAAAHS010000303.1"/>
</dbReference>
<dbReference type="NCBIfam" id="TIGR03696">
    <property type="entry name" value="Rhs_assc_core"/>
    <property type="match status" value="1"/>
</dbReference>
<dbReference type="Gene3D" id="2.180.10.10">
    <property type="entry name" value="RHS repeat-associated core"/>
    <property type="match status" value="6"/>
</dbReference>
<evidence type="ECO:0000256" key="1">
    <source>
        <dbReference type="SAM" id="MobiDB-lite"/>
    </source>
</evidence>
<reference evidence="3 4" key="1">
    <citation type="submission" date="2021-05" db="EMBL/GenBank/DDBJ databases">
        <title>Complete genome of Nocardioides aquaticus KCTC 9944T isolated from meromictic and hypersaline Ekho Lake, Antarctica.</title>
        <authorList>
            <person name="Hwang K."/>
            <person name="Kim K.M."/>
            <person name="Choe H."/>
        </authorList>
    </citation>
    <scope>NUCLEOTIDE SEQUENCE [LARGE SCALE GENOMIC DNA]</scope>
    <source>
        <strain evidence="3 4">KCTC 9944</strain>
    </source>
</reference>
<dbReference type="SUPFAM" id="SSF69304">
    <property type="entry name" value="Tricorn protease N-terminal domain"/>
    <property type="match status" value="2"/>
</dbReference>
<evidence type="ECO:0000259" key="2">
    <source>
        <dbReference type="Pfam" id="PF20148"/>
    </source>
</evidence>
<dbReference type="InterPro" id="IPR031325">
    <property type="entry name" value="RHS_repeat"/>
</dbReference>
<feature type="compositionally biased region" description="Basic and acidic residues" evidence="1">
    <location>
        <begin position="87"/>
        <end position="118"/>
    </location>
</feature>
<name>A0ABX8ECH1_9ACTN</name>
<dbReference type="SUPFAM" id="SSF50960">
    <property type="entry name" value="TolB, C-terminal domain"/>
    <property type="match status" value="1"/>
</dbReference>
<protein>
    <submittedName>
        <fullName evidence="3">Protein RhsD</fullName>
    </submittedName>
</protein>
<dbReference type="Pfam" id="PF20148">
    <property type="entry name" value="DUF6531"/>
    <property type="match status" value="1"/>
</dbReference>
<keyword evidence="4" id="KW-1185">Reference proteome</keyword>
<feature type="region of interest" description="Disordered" evidence="1">
    <location>
        <begin position="1440"/>
        <end position="1459"/>
    </location>
</feature>
<dbReference type="InterPro" id="IPR006530">
    <property type="entry name" value="YD"/>
</dbReference>
<dbReference type="PANTHER" id="PTHR32305">
    <property type="match status" value="1"/>
</dbReference>
<dbReference type="PANTHER" id="PTHR32305:SF15">
    <property type="entry name" value="PROTEIN RHSA-RELATED"/>
    <property type="match status" value="1"/>
</dbReference>
<gene>
    <name evidence="3" type="primary">rhsD</name>
    <name evidence="3" type="ORF">ENKNEFLB_00432</name>
</gene>
<feature type="region of interest" description="Disordered" evidence="1">
    <location>
        <begin position="1805"/>
        <end position="1824"/>
    </location>
</feature>
<feature type="region of interest" description="Disordered" evidence="1">
    <location>
        <begin position="627"/>
        <end position="647"/>
    </location>
</feature>
<evidence type="ECO:0000313" key="4">
    <source>
        <dbReference type="Proteomes" id="UP000679307"/>
    </source>
</evidence>
<dbReference type="NCBIfam" id="TIGR01643">
    <property type="entry name" value="YD_repeat_2x"/>
    <property type="match status" value="14"/>
</dbReference>
<sequence length="1824" mass="193028">MGDELSGIEQDVPFDFGAAEALSAAADDAAGTVDGQLGSRNVFVSVAMQEFRGFFSTLFQDNASTAAADARELADRLREVAEGARRLAEEAQKEQERRETARAWKAEQDSRSGLEKVGDGIGDFFTGEDEPPVGPPASPIEVPVAAPRSTPRQTPASGTGGAGGTSSARPADLTSFATSSAAADDRARTPLSAARARFWTFRSTCHWGSLSADGVFTGADRWLEANDNDVAWANTVAAAFTAAGGDGEVSTLSDASVAAALQSAGVDAARQDLVIEPAQAVGAMPTSGYADDPVNTSTGNFLEPEADLGFAGGCASLSFTRMYNSMTCVVGALGPGWSSWADTGLSLDDEAARCTLPDGRQLVFPRLGEAWDRAAGESRWLERQDDGYLVSGNDGVRWRFDRAGRLLAQTAGPGTTVRLTWAEDRLVRMSHERGRHLELVWGDTRLLAVRASDGREVTYDYDDQDRLVAAGTALGTRRYRWDERGLVDAVIGASGVVEVENSYDDRSRVTRQRSPHGRVTRYAYLPGRVTVVSDEDGTRSNTWVADERGRLVGAIDSADRRQSTSYDPHGNAVSVTERDGSTTVREYDARGRLVRTVSPNGADVTQSFDDQDRLATVEVLTEDGTPAVTSFTYDGDERNPSTLTDPEGGVTRMTWAAGLLTEVVDPTGVVVSFAYDAHGDLVSTTDADGHAARLERDHAGRVVAATTPSGHRTTFAFDEVTGLLRGRTDPDGATWTYEHTVDGRVAAITDPLGARTEMQHGAAGDLETTIDPLGRAVTRHVDDLGNLAAVELPDGSEWRFAHDALSRLRETTDPTGAVWTRDYDANGDLVTTTSPTGEQRAARADVAAGTAEVVSGSVAAGMQFDTLGRLVASVRPDGSSVLTRYDRCGRAVELVDAAGGLTTVERDAAGRAVSVTRPGGGVVAYEYDRCGRPGAVVDELGARTTMTYDADGRVVAQTMPTGEQATWRYDECGRVVAARVPGVGTTLVTYDLLGRVLESRDPQHGRRRFRYDDAGQLVEATDGNGGSTRWEYDAGGRAVAITRPDGGVVRREFDAMGRTVAETDPLGRTIRGGYDGAGRQVWQEHPTGTRTEWTYDDQGQVATVAVDGQVVSHAVRDARGRTARVVDHTQQGEETVHELAWDPRGLLVSQTRDGRGLSWSYDADGRRSTRTDPDGRRVHYERDAAGRIVAVEHDALGRATFRRDLGGRVVAAEAGGVRQSWTFGDGHVAGHTLAEGGRTSTTVVDRDATGRISTIARDGVSSAFEYDEAHQLVALRTTGGHADSVSRWRYDAAGRLVAETTDGRTRELSYDAAGQLLAAVERDGGTTRSARYSYDGLGRRTRVERSDGSTRDVRWSRLGPLAEVVDRDDEGRERRVTSVVDALGQLTRLDGAEVFFDGADARAAAPARVGDTTVVSTGPVLGVGSRWSTSGWRQVRATGDDPWDLDETAGPAGPGPGLGSAGELTFAGLEWMGRRVYDPDTRGFLSVDPWEPVTGAGWSGNPYSFAGNDPMHALDPLGLSPMTDADLQTYLSENGGAFAAAGNWAKDNWEYLAGGAMVIVGGALMFTGVGGPAGMMLMSAGADTIIQRATTGSVDWGQVAISGAFGAWSGGGVAARLGGSMMRRAVVGGTISGTTSGAAGGAYTYARSDGPHTVSGFLRHTGASAGVGGLTGGALGGAGRQLDLVGERTLASRGAIPEMPDPYAGVREASAFLQEQGVPRQFRKEALESFTPGTVRMNTADGATYGLRHFGGGSAAEGRYLTPTLPATRTELALPSANTMGGLAQFRLPEGTGYVSGQVGPNFGHPGGGEQLYVPDPSVLERLG</sequence>
<feature type="domain" description="DUF6531" evidence="2">
    <location>
        <begin position="292"/>
        <end position="364"/>
    </location>
</feature>
<proteinExistence type="predicted"/>
<evidence type="ECO:0000313" key="3">
    <source>
        <dbReference type="EMBL" id="QVT78060.1"/>
    </source>
</evidence>
<dbReference type="Pfam" id="PF05593">
    <property type="entry name" value="RHS_repeat"/>
    <property type="match status" value="10"/>
</dbReference>